<protein>
    <submittedName>
        <fullName evidence="1">Uncharacterized protein</fullName>
    </submittedName>
</protein>
<dbReference type="EMBL" id="WQMT02000007">
    <property type="protein sequence ID" value="KAG9220392.1"/>
    <property type="molecule type" value="Genomic_DNA"/>
</dbReference>
<dbReference type="Proteomes" id="UP000824881">
    <property type="component" value="Unassembled WGS sequence"/>
</dbReference>
<organism evidence="1 2">
    <name type="scientific">Pleurotus cornucopiae</name>
    <name type="common">Cornucopia mushroom</name>
    <dbReference type="NCBI Taxonomy" id="5321"/>
    <lineage>
        <taxon>Eukaryota</taxon>
        <taxon>Fungi</taxon>
        <taxon>Dikarya</taxon>
        <taxon>Basidiomycota</taxon>
        <taxon>Agaricomycotina</taxon>
        <taxon>Agaricomycetes</taxon>
        <taxon>Agaricomycetidae</taxon>
        <taxon>Agaricales</taxon>
        <taxon>Pleurotineae</taxon>
        <taxon>Pleurotaceae</taxon>
        <taxon>Pleurotus</taxon>
    </lineage>
</organism>
<accession>A0ACB7IQ48</accession>
<sequence>MSTFQYSTSLITFATMRQHFYSVDAYFKRFGKDSTAKVAQHCARTTQKLSHQSPLRRSQHAFVAPRVKLAVFIDRLLRETSIPLSTALTTLKVISCLTKAAACPLASSSPHHLFMAVLRFVAHSSSSTTSRDGDAQWAAYAGGVVSVDEAFLMRMELQATLRTLDDRQWALITHNMLGEDDTLVSQSSLNKHA</sequence>
<gene>
    <name evidence="1" type="ORF">CCMSSC00406_0006657</name>
</gene>
<proteinExistence type="predicted"/>
<evidence type="ECO:0000313" key="1">
    <source>
        <dbReference type="EMBL" id="KAG9220392.1"/>
    </source>
</evidence>
<comment type="caution">
    <text evidence="1">The sequence shown here is derived from an EMBL/GenBank/DDBJ whole genome shotgun (WGS) entry which is preliminary data.</text>
</comment>
<reference evidence="1 2" key="1">
    <citation type="journal article" date="2021" name="Appl. Environ. Microbiol.">
        <title>Genetic linkage and physical mapping for an oyster mushroom Pleurotus cornucopiae and QTL analysis for the trait cap color.</title>
        <authorList>
            <person name="Zhang Y."/>
            <person name="Gao W."/>
            <person name="Sonnenberg A."/>
            <person name="Chen Q."/>
            <person name="Zhang J."/>
            <person name="Huang C."/>
        </authorList>
    </citation>
    <scope>NUCLEOTIDE SEQUENCE [LARGE SCALE GENOMIC DNA]</scope>
    <source>
        <strain evidence="1">CCMSSC00406</strain>
    </source>
</reference>
<keyword evidence="2" id="KW-1185">Reference proteome</keyword>
<name>A0ACB7IQ48_PLECO</name>
<evidence type="ECO:0000313" key="2">
    <source>
        <dbReference type="Proteomes" id="UP000824881"/>
    </source>
</evidence>